<keyword evidence="2" id="KW-0812">Transmembrane</keyword>
<dbReference type="GO" id="GO:0006955">
    <property type="term" value="P:immune response"/>
    <property type="evidence" value="ECO:0007669"/>
    <property type="project" value="InterPro"/>
</dbReference>
<keyword evidence="1" id="KW-0202">Cytokine</keyword>
<keyword evidence="5" id="KW-1185">Reference proteome</keyword>
<protein>
    <submittedName>
        <fullName evidence="4">Chemokine (C-C motif) ligand 25b</fullName>
    </submittedName>
</protein>
<dbReference type="InParanoid" id="A0A673WUH8"/>
<reference evidence="4" key="2">
    <citation type="submission" date="2025-09" db="UniProtKB">
        <authorList>
            <consortium name="Ensembl"/>
        </authorList>
    </citation>
    <scope>IDENTIFICATION</scope>
</reference>
<dbReference type="FunCoup" id="A0A673WUH8">
    <property type="interactions" value="1112"/>
</dbReference>
<dbReference type="InterPro" id="IPR036048">
    <property type="entry name" value="Interleukin_8-like_sf"/>
</dbReference>
<dbReference type="InterPro" id="IPR001811">
    <property type="entry name" value="Chemokine_IL8-like_dom"/>
</dbReference>
<evidence type="ECO:0000259" key="3">
    <source>
        <dbReference type="SMART" id="SM00199"/>
    </source>
</evidence>
<dbReference type="AlphaFoldDB" id="A0A673WUH8"/>
<organism evidence="4 5">
    <name type="scientific">Salmo trutta</name>
    <name type="common">Brown trout</name>
    <dbReference type="NCBI Taxonomy" id="8032"/>
    <lineage>
        <taxon>Eukaryota</taxon>
        <taxon>Metazoa</taxon>
        <taxon>Chordata</taxon>
        <taxon>Craniata</taxon>
        <taxon>Vertebrata</taxon>
        <taxon>Euteleostomi</taxon>
        <taxon>Actinopterygii</taxon>
        <taxon>Neopterygii</taxon>
        <taxon>Teleostei</taxon>
        <taxon>Protacanthopterygii</taxon>
        <taxon>Salmoniformes</taxon>
        <taxon>Salmonidae</taxon>
        <taxon>Salmoninae</taxon>
        <taxon>Salmo</taxon>
    </lineage>
</organism>
<dbReference type="Pfam" id="PF00048">
    <property type="entry name" value="IL8"/>
    <property type="match status" value="1"/>
</dbReference>
<dbReference type="Ensembl" id="ENSSTUT00000016560.1">
    <property type="protein sequence ID" value="ENSSTUP00000015695.1"/>
    <property type="gene ID" value="ENSSTUG00000007198.1"/>
</dbReference>
<dbReference type="CDD" id="cd00169">
    <property type="entry name" value="Chemokine"/>
    <property type="match status" value="1"/>
</dbReference>
<dbReference type="SMART" id="SM00199">
    <property type="entry name" value="SCY"/>
    <property type="match status" value="1"/>
</dbReference>
<accession>A0A673WUH8</accession>
<dbReference type="PANTHER" id="PTHR12015:SF186">
    <property type="entry name" value="C-C MOTIF CHEMOKINE 21-LIKE-RELATED"/>
    <property type="match status" value="1"/>
</dbReference>
<gene>
    <name evidence="4" type="primary">ccl25b</name>
</gene>
<reference evidence="4" key="1">
    <citation type="submission" date="2025-08" db="UniProtKB">
        <authorList>
            <consortium name="Ensembl"/>
        </authorList>
    </citation>
    <scope>IDENTIFICATION</scope>
</reference>
<evidence type="ECO:0000313" key="4">
    <source>
        <dbReference type="Ensembl" id="ENSSTUP00000015695.1"/>
    </source>
</evidence>
<keyword evidence="2" id="KW-0472">Membrane</keyword>
<feature type="transmembrane region" description="Helical" evidence="2">
    <location>
        <begin position="47"/>
        <end position="66"/>
    </location>
</feature>
<feature type="domain" description="Chemokine interleukin-8-like" evidence="3">
    <location>
        <begin position="66"/>
        <end position="128"/>
    </location>
</feature>
<sequence>MVNGVALSGKHPVDSVVVLKRERFSGFTSCPVLTVDHRSSDTMKFQALFFLLLLACMYLSMAQGSYGNCCLKHVAGLKKNTKRNVMSYRIQETDGDCNIKAVVFMLKKQKTVCANPSQKWVQNLMTVVDKQQSN</sequence>
<dbReference type="GO" id="GO:0008009">
    <property type="term" value="F:chemokine activity"/>
    <property type="evidence" value="ECO:0007669"/>
    <property type="project" value="InterPro"/>
</dbReference>
<evidence type="ECO:0000256" key="1">
    <source>
        <dbReference type="ARBA" id="ARBA00022514"/>
    </source>
</evidence>
<dbReference type="GO" id="GO:0005615">
    <property type="term" value="C:extracellular space"/>
    <property type="evidence" value="ECO:0007669"/>
    <property type="project" value="UniProtKB-KW"/>
</dbReference>
<dbReference type="InterPro" id="IPR039809">
    <property type="entry name" value="Chemokine_b/g/d"/>
</dbReference>
<proteinExistence type="predicted"/>
<dbReference type="OMA" id="ESYRMQE"/>
<dbReference type="SUPFAM" id="SSF54117">
    <property type="entry name" value="Interleukin 8-like chemokines"/>
    <property type="match status" value="1"/>
</dbReference>
<dbReference type="PANTHER" id="PTHR12015">
    <property type="entry name" value="SMALL INDUCIBLE CYTOKINE A"/>
    <property type="match status" value="1"/>
</dbReference>
<name>A0A673WUH8_SALTR</name>
<dbReference type="GeneTree" id="ENSGT00900000141362"/>
<evidence type="ECO:0000256" key="2">
    <source>
        <dbReference type="SAM" id="Phobius"/>
    </source>
</evidence>
<keyword evidence="2" id="KW-1133">Transmembrane helix</keyword>
<dbReference type="Gene3D" id="2.40.50.40">
    <property type="match status" value="1"/>
</dbReference>
<dbReference type="Proteomes" id="UP000472277">
    <property type="component" value="Chromosome 17"/>
</dbReference>
<evidence type="ECO:0000313" key="5">
    <source>
        <dbReference type="Proteomes" id="UP000472277"/>
    </source>
</evidence>